<keyword evidence="3" id="KW-1185">Reference proteome</keyword>
<evidence type="ECO:0000313" key="2">
    <source>
        <dbReference type="EMBL" id="GHG06072.1"/>
    </source>
</evidence>
<dbReference type="RefSeq" id="WP_190042538.1">
    <property type="nucleotide sequence ID" value="NZ_BNBE01000002.1"/>
</dbReference>
<keyword evidence="1" id="KW-0862">Zinc</keyword>
<dbReference type="Pfam" id="PF02585">
    <property type="entry name" value="PIG-L"/>
    <property type="match status" value="1"/>
</dbReference>
<dbReference type="EMBL" id="BNBE01000002">
    <property type="protein sequence ID" value="GHG06072.1"/>
    <property type="molecule type" value="Genomic_DNA"/>
</dbReference>
<protein>
    <submittedName>
        <fullName evidence="2">Uncharacterized protein</fullName>
    </submittedName>
</protein>
<organism evidence="2 3">
    <name type="scientific">Streptomyces filamentosus</name>
    <name type="common">Streptomyces roseosporus</name>
    <dbReference type="NCBI Taxonomy" id="67294"/>
    <lineage>
        <taxon>Bacteria</taxon>
        <taxon>Bacillati</taxon>
        <taxon>Actinomycetota</taxon>
        <taxon>Actinomycetes</taxon>
        <taxon>Kitasatosporales</taxon>
        <taxon>Streptomycetaceae</taxon>
        <taxon>Streptomyces</taxon>
    </lineage>
</organism>
<dbReference type="Gene3D" id="3.40.50.10320">
    <property type="entry name" value="LmbE-like"/>
    <property type="match status" value="1"/>
</dbReference>
<dbReference type="PANTHER" id="PTHR12993">
    <property type="entry name" value="N-ACETYLGLUCOSAMINYL-PHOSPHATIDYLINOSITOL DE-N-ACETYLASE-RELATED"/>
    <property type="match status" value="1"/>
</dbReference>
<dbReference type="SUPFAM" id="SSF102588">
    <property type="entry name" value="LmbE-like"/>
    <property type="match status" value="1"/>
</dbReference>
<name>A0A919BQ93_STRFL</name>
<proteinExistence type="predicted"/>
<reference evidence="2" key="2">
    <citation type="submission" date="2020-09" db="EMBL/GenBank/DDBJ databases">
        <authorList>
            <person name="Sun Q."/>
            <person name="Ohkuma M."/>
        </authorList>
    </citation>
    <scope>NUCLEOTIDE SEQUENCE</scope>
    <source>
        <strain evidence="2">JCM 4122</strain>
    </source>
</reference>
<evidence type="ECO:0000256" key="1">
    <source>
        <dbReference type="ARBA" id="ARBA00022833"/>
    </source>
</evidence>
<comment type="caution">
    <text evidence="2">The sequence shown here is derived from an EMBL/GenBank/DDBJ whole genome shotgun (WGS) entry which is preliminary data.</text>
</comment>
<accession>A0A919BQ93</accession>
<dbReference type="AlphaFoldDB" id="A0A919BQ93"/>
<sequence length="259" mass="27363">MNGPSMPSLMGVFAHPDDESLLAGGVLAQHRAAGARTSVVTATWAPGSRRAPELAAALDVLGAGPPRLLGYGDARDPEAAPGRPRLVDAPLNEVVGRLVAELRDFRPEVVVTHDEVGQLTGHPDHVRTHQVVLLAVKASGHAHLYPETGPPWRPAALYAATHSTSGAGLLGPLLERVGKSVLAVDDAYVTAHVDVTPWIGVKWRAILAHRGEVARERPLPGVLARLPAADRHRILRSEQFTRIGLGPAPAPAVADRLVV</sequence>
<dbReference type="Proteomes" id="UP000632849">
    <property type="component" value="Unassembled WGS sequence"/>
</dbReference>
<dbReference type="GO" id="GO:0016137">
    <property type="term" value="P:glycoside metabolic process"/>
    <property type="evidence" value="ECO:0007669"/>
    <property type="project" value="UniProtKB-ARBA"/>
</dbReference>
<reference evidence="2" key="1">
    <citation type="journal article" date="2014" name="Int. J. Syst. Evol. Microbiol.">
        <title>Complete genome sequence of Corynebacterium casei LMG S-19264T (=DSM 44701T), isolated from a smear-ripened cheese.</title>
        <authorList>
            <consortium name="US DOE Joint Genome Institute (JGI-PGF)"/>
            <person name="Walter F."/>
            <person name="Albersmeier A."/>
            <person name="Kalinowski J."/>
            <person name="Ruckert C."/>
        </authorList>
    </citation>
    <scope>NUCLEOTIDE SEQUENCE</scope>
    <source>
        <strain evidence="2">JCM 4122</strain>
    </source>
</reference>
<dbReference type="InterPro" id="IPR024078">
    <property type="entry name" value="LmbE-like_dom_sf"/>
</dbReference>
<evidence type="ECO:0000313" key="3">
    <source>
        <dbReference type="Proteomes" id="UP000632849"/>
    </source>
</evidence>
<gene>
    <name evidence="2" type="ORF">GCM10017667_41410</name>
</gene>
<dbReference type="GO" id="GO:0016811">
    <property type="term" value="F:hydrolase activity, acting on carbon-nitrogen (but not peptide) bonds, in linear amides"/>
    <property type="evidence" value="ECO:0007669"/>
    <property type="project" value="TreeGrafter"/>
</dbReference>
<dbReference type="InterPro" id="IPR003737">
    <property type="entry name" value="GlcNAc_PI_deacetylase-related"/>
</dbReference>
<dbReference type="PANTHER" id="PTHR12993:SF11">
    <property type="entry name" value="N-ACETYLGLUCOSAMINYL-PHOSPHATIDYLINOSITOL DE-N-ACETYLASE"/>
    <property type="match status" value="1"/>
</dbReference>